<comment type="caution">
    <text evidence="3">The sequence shown here is derived from an EMBL/GenBank/DDBJ whole genome shotgun (WGS) entry which is preliminary data.</text>
</comment>
<dbReference type="EMBL" id="JBHRTR010000020">
    <property type="protein sequence ID" value="MFC3227188.1"/>
    <property type="molecule type" value="Genomic_DNA"/>
</dbReference>
<name>A0ABV7KXS4_9PROT</name>
<proteinExistence type="predicted"/>
<reference evidence="4" key="1">
    <citation type="journal article" date="2019" name="Int. J. Syst. Evol. Microbiol.">
        <title>The Global Catalogue of Microorganisms (GCM) 10K type strain sequencing project: providing services to taxonomists for standard genome sequencing and annotation.</title>
        <authorList>
            <consortium name="The Broad Institute Genomics Platform"/>
            <consortium name="The Broad Institute Genome Sequencing Center for Infectious Disease"/>
            <person name="Wu L."/>
            <person name="Ma J."/>
        </authorList>
    </citation>
    <scope>NUCLEOTIDE SEQUENCE [LARGE SCALE GENOMIC DNA]</scope>
    <source>
        <strain evidence="4">KCTC 42964</strain>
    </source>
</reference>
<accession>A0ABV7KXS4</accession>
<feature type="region of interest" description="Disordered" evidence="1">
    <location>
        <begin position="1"/>
        <end position="41"/>
    </location>
</feature>
<evidence type="ECO:0000313" key="4">
    <source>
        <dbReference type="Proteomes" id="UP001595528"/>
    </source>
</evidence>
<keyword evidence="4" id="KW-1185">Reference proteome</keyword>
<dbReference type="PANTHER" id="PTHR48090">
    <property type="entry name" value="UNDECAPRENYL-PHOSPHATE 4-DEOXY-4-FORMAMIDO-L-ARABINOSE TRANSFERASE-RELATED"/>
    <property type="match status" value="1"/>
</dbReference>
<evidence type="ECO:0000259" key="2">
    <source>
        <dbReference type="Pfam" id="PF00535"/>
    </source>
</evidence>
<protein>
    <submittedName>
        <fullName evidence="3">Glycosyltransferase family 2 protein</fullName>
    </submittedName>
</protein>
<dbReference type="InterPro" id="IPR001173">
    <property type="entry name" value="Glyco_trans_2-like"/>
</dbReference>
<dbReference type="RefSeq" id="WP_379899349.1">
    <property type="nucleotide sequence ID" value="NZ_JBHRTR010000020.1"/>
</dbReference>
<dbReference type="Gene3D" id="3.90.550.10">
    <property type="entry name" value="Spore Coat Polysaccharide Biosynthesis Protein SpsA, Chain A"/>
    <property type="match status" value="1"/>
</dbReference>
<dbReference type="CDD" id="cd04179">
    <property type="entry name" value="DPM_DPG-synthase_like"/>
    <property type="match status" value="1"/>
</dbReference>
<evidence type="ECO:0000313" key="3">
    <source>
        <dbReference type="EMBL" id="MFC3227188.1"/>
    </source>
</evidence>
<feature type="domain" description="Glycosyltransferase 2-like" evidence="2">
    <location>
        <begin position="52"/>
        <end position="211"/>
    </location>
</feature>
<sequence>MTGSAMRRDSPSSDGEDRHARELMPDLSDLSDPTGSDQAVGLAGHEPIDVTLFIPCLNEAENVVGAIETVSAACRKLGRSYEVLVFDDGSTDGTSEVVQAWQRANPDAPVRLFRNERNRGVARNFVDGAFAARGHHYRLVCGDNIEPPETHEALLSAIGHSDIVIPYFIEIRNRPFFRKVISWLYTRLVNLASGYRLKYYNGCPIYLRRDVMRFHVETSGFGYQAEFLTRLIYEGRSFVEIPLVAYDREGSASLNLRNLLSVGHSLMTIMFRRLRIVLFE</sequence>
<feature type="compositionally biased region" description="Basic and acidic residues" evidence="1">
    <location>
        <begin position="1"/>
        <end position="24"/>
    </location>
</feature>
<dbReference type="SUPFAM" id="SSF53448">
    <property type="entry name" value="Nucleotide-diphospho-sugar transferases"/>
    <property type="match status" value="1"/>
</dbReference>
<dbReference type="InterPro" id="IPR029044">
    <property type="entry name" value="Nucleotide-diphossugar_trans"/>
</dbReference>
<gene>
    <name evidence="3" type="ORF">ACFOGJ_08110</name>
</gene>
<dbReference type="Proteomes" id="UP001595528">
    <property type="component" value="Unassembled WGS sequence"/>
</dbReference>
<organism evidence="3 4">
    <name type="scientific">Marinibaculum pumilum</name>
    <dbReference type="NCBI Taxonomy" id="1766165"/>
    <lineage>
        <taxon>Bacteria</taxon>
        <taxon>Pseudomonadati</taxon>
        <taxon>Pseudomonadota</taxon>
        <taxon>Alphaproteobacteria</taxon>
        <taxon>Rhodospirillales</taxon>
        <taxon>Rhodospirillaceae</taxon>
        <taxon>Marinibaculum</taxon>
    </lineage>
</organism>
<dbReference type="PANTHER" id="PTHR48090:SF7">
    <property type="entry name" value="RFBJ PROTEIN"/>
    <property type="match status" value="1"/>
</dbReference>
<dbReference type="Pfam" id="PF00535">
    <property type="entry name" value="Glycos_transf_2"/>
    <property type="match status" value="1"/>
</dbReference>
<evidence type="ECO:0000256" key="1">
    <source>
        <dbReference type="SAM" id="MobiDB-lite"/>
    </source>
</evidence>
<dbReference type="InterPro" id="IPR050256">
    <property type="entry name" value="Glycosyltransferase_2"/>
</dbReference>